<evidence type="ECO:0000313" key="2">
    <source>
        <dbReference type="Proteomes" id="UP000692896"/>
    </source>
</evidence>
<evidence type="ECO:0000313" key="1">
    <source>
        <dbReference type="EMBL" id="MBT2329011.1"/>
    </source>
</evidence>
<comment type="caution">
    <text evidence="1">The sequence shown here is derived from an EMBL/GenBank/DDBJ whole genome shotgun (WGS) entry which is preliminary data.</text>
</comment>
<evidence type="ECO:0008006" key="3">
    <source>
        <dbReference type="Google" id="ProtNLM"/>
    </source>
</evidence>
<reference evidence="1" key="1">
    <citation type="submission" date="2021-03" db="EMBL/GenBank/DDBJ databases">
        <title>Genomic analysis provides insights into the functional capacity of soil bacteria communities inhabiting an altitudinal gradient in the Atacama Desert.</title>
        <authorList>
            <person name="Gonzalez M."/>
            <person name="Maldonado J."/>
            <person name="Maza F."/>
            <person name="Hodar C."/>
            <person name="Cortes M."/>
            <person name="Palma R."/>
            <person name="Andreani C."/>
            <person name="Gaete A."/>
            <person name="Vasquez-Dean J."/>
            <person name="Acuna V."/>
            <person name="Aguado M."/>
            <person name="Mandakovic D."/>
            <person name="Latorre M."/>
            <person name="Orellana A."/>
            <person name="Gutierrez R."/>
            <person name="Montecino M."/>
            <person name="Allende M."/>
            <person name="Maass A."/>
            <person name="Cambiazo V."/>
        </authorList>
    </citation>
    <scope>NUCLEOTIDE SEQUENCE</scope>
    <source>
        <strain evidence="1">ISL-25</strain>
    </source>
</reference>
<name>A0A944DGW5_PSEFL</name>
<dbReference type="AlphaFoldDB" id="A0A944DGW5"/>
<protein>
    <recommendedName>
        <fullName evidence="3">Type III secretion protein</fullName>
    </recommendedName>
</protein>
<sequence length="209" mass="23159">MTGWTDLNDEPALRWVDWWARGAKGPVGALAVSETVPEPLRGWLRQHPEERRAGTAMPPPPNLILLPLLALEPEQWSRLFSLVVTVCDGGHRPARPGLGPAELIWCRRLGKALQPGRWLPAITSADATDIQGLRLLRAWVGEVVWQRLRHSFARADVIDAERQPWHGLPGTRLTALWQAAAWHSLTLFAQGSSHVDPSQFDPQPASDAA</sequence>
<gene>
    <name evidence="1" type="ORF">J7E47_09795</name>
</gene>
<accession>A0A944DGW5</accession>
<proteinExistence type="predicted"/>
<dbReference type="RefSeq" id="WP_214917910.1">
    <property type="nucleotide sequence ID" value="NZ_JAGGNX010000022.1"/>
</dbReference>
<organism evidence="1 2">
    <name type="scientific">Pseudomonas fluorescens</name>
    <dbReference type="NCBI Taxonomy" id="294"/>
    <lineage>
        <taxon>Bacteria</taxon>
        <taxon>Pseudomonadati</taxon>
        <taxon>Pseudomonadota</taxon>
        <taxon>Gammaproteobacteria</taxon>
        <taxon>Pseudomonadales</taxon>
        <taxon>Pseudomonadaceae</taxon>
        <taxon>Pseudomonas</taxon>
    </lineage>
</organism>
<dbReference type="Proteomes" id="UP000692896">
    <property type="component" value="Unassembled WGS sequence"/>
</dbReference>
<dbReference type="EMBL" id="JAGGOB010000020">
    <property type="protein sequence ID" value="MBT2329011.1"/>
    <property type="molecule type" value="Genomic_DNA"/>
</dbReference>